<evidence type="ECO:0000313" key="3">
    <source>
        <dbReference type="EMBL" id="KAJ3228463.1"/>
    </source>
</evidence>
<feature type="transmembrane region" description="Helical" evidence="2">
    <location>
        <begin position="37"/>
        <end position="60"/>
    </location>
</feature>
<keyword evidence="2" id="KW-1133">Transmembrane helix</keyword>
<reference evidence="3" key="1">
    <citation type="submission" date="2020-05" db="EMBL/GenBank/DDBJ databases">
        <title>Phylogenomic resolution of chytrid fungi.</title>
        <authorList>
            <person name="Stajich J.E."/>
            <person name="Amses K."/>
            <person name="Simmons R."/>
            <person name="Seto K."/>
            <person name="Myers J."/>
            <person name="Bonds A."/>
            <person name="Quandt C.A."/>
            <person name="Barry K."/>
            <person name="Liu P."/>
            <person name="Grigoriev I."/>
            <person name="Longcore J.E."/>
            <person name="James T.Y."/>
        </authorList>
    </citation>
    <scope>NUCLEOTIDE SEQUENCE</scope>
    <source>
        <strain evidence="3">JEL0476</strain>
    </source>
</reference>
<accession>A0AAD5U8L8</accession>
<dbReference type="Proteomes" id="UP001211065">
    <property type="component" value="Unassembled WGS sequence"/>
</dbReference>
<comment type="caution">
    <text evidence="3">The sequence shown here is derived from an EMBL/GenBank/DDBJ whole genome shotgun (WGS) entry which is preliminary data.</text>
</comment>
<organism evidence="3 4">
    <name type="scientific">Clydaea vesicula</name>
    <dbReference type="NCBI Taxonomy" id="447962"/>
    <lineage>
        <taxon>Eukaryota</taxon>
        <taxon>Fungi</taxon>
        <taxon>Fungi incertae sedis</taxon>
        <taxon>Chytridiomycota</taxon>
        <taxon>Chytridiomycota incertae sedis</taxon>
        <taxon>Chytridiomycetes</taxon>
        <taxon>Lobulomycetales</taxon>
        <taxon>Lobulomycetaceae</taxon>
        <taxon>Clydaea</taxon>
    </lineage>
</organism>
<gene>
    <name evidence="3" type="ORF">HK099_000018</name>
</gene>
<feature type="compositionally biased region" description="Polar residues" evidence="1">
    <location>
        <begin position="154"/>
        <end position="179"/>
    </location>
</feature>
<evidence type="ECO:0000256" key="1">
    <source>
        <dbReference type="SAM" id="MobiDB-lite"/>
    </source>
</evidence>
<proteinExistence type="predicted"/>
<name>A0AAD5U8L8_9FUNG</name>
<evidence type="ECO:0000256" key="2">
    <source>
        <dbReference type="SAM" id="Phobius"/>
    </source>
</evidence>
<sequence length="194" mass="21366">MSSLNISSNPNAVIGTSVSATDKSMETLLNVAIGLEAFSMFCSLTIPVIYSTFASISVMVKLARAQKESMSSLSDSNSKQQQKAKKIITKLNIYGEADYAISHENKFSLLVASFVGTSIMGTLTTTLFFLIDPSWMKLKADMYKRWFPTKVQDAGSSTKESDSKSAMQSGTLRFSPYNSHNEDENRHKNVAKFV</sequence>
<evidence type="ECO:0000313" key="4">
    <source>
        <dbReference type="Proteomes" id="UP001211065"/>
    </source>
</evidence>
<keyword evidence="2" id="KW-0812">Transmembrane</keyword>
<feature type="region of interest" description="Disordered" evidence="1">
    <location>
        <begin position="153"/>
        <end position="194"/>
    </location>
</feature>
<keyword evidence="2" id="KW-0472">Membrane</keyword>
<dbReference type="AlphaFoldDB" id="A0AAD5U8L8"/>
<feature type="transmembrane region" description="Helical" evidence="2">
    <location>
        <begin position="109"/>
        <end position="131"/>
    </location>
</feature>
<protein>
    <submittedName>
        <fullName evidence="3">Uncharacterized protein</fullName>
    </submittedName>
</protein>
<dbReference type="EMBL" id="JADGJW010000001">
    <property type="protein sequence ID" value="KAJ3228463.1"/>
    <property type="molecule type" value="Genomic_DNA"/>
</dbReference>
<keyword evidence="4" id="KW-1185">Reference proteome</keyword>